<dbReference type="SMART" id="SM00471">
    <property type="entry name" value="HDc"/>
    <property type="match status" value="1"/>
</dbReference>
<dbReference type="SUPFAM" id="SSF109604">
    <property type="entry name" value="HD-domain/PDEase-like"/>
    <property type="match status" value="1"/>
</dbReference>
<comment type="cofactor">
    <cofactor evidence="3">
        <name>a divalent metal cation</name>
        <dbReference type="ChEBI" id="CHEBI:60240"/>
    </cofactor>
    <text evidence="3">Binds 2 divalent metal cations per subunit. Site 1 may preferentially bind zinc ions, while site 2 has a preference for magnesium and/or manganese ions.</text>
</comment>
<dbReference type="PROSITE" id="PS00126">
    <property type="entry name" value="PDEASE_I_1"/>
    <property type="match status" value="1"/>
</dbReference>
<accession>A0A8K0XKX1</accession>
<keyword evidence="7" id="KW-1185">Reference proteome</keyword>
<feature type="compositionally biased region" description="Polar residues" evidence="4">
    <location>
        <begin position="582"/>
        <end position="601"/>
    </location>
</feature>
<dbReference type="GO" id="GO:0004114">
    <property type="term" value="F:3',5'-cyclic-nucleotide phosphodiesterase activity"/>
    <property type="evidence" value="ECO:0007669"/>
    <property type="project" value="InterPro"/>
</dbReference>
<evidence type="ECO:0000313" key="6">
    <source>
        <dbReference type="EMBL" id="KAH8084303.1"/>
    </source>
</evidence>
<comment type="caution">
    <text evidence="6">The sequence shown here is derived from an EMBL/GenBank/DDBJ whole genome shotgun (WGS) entry which is preliminary data.</text>
</comment>
<feature type="region of interest" description="Disordered" evidence="4">
    <location>
        <begin position="475"/>
        <end position="613"/>
    </location>
</feature>
<evidence type="ECO:0000259" key="5">
    <source>
        <dbReference type="PROSITE" id="PS51845"/>
    </source>
</evidence>
<dbReference type="GO" id="GO:0046872">
    <property type="term" value="F:metal ion binding"/>
    <property type="evidence" value="ECO:0007669"/>
    <property type="project" value="UniProtKB-KW"/>
</dbReference>
<dbReference type="AlphaFoldDB" id="A0A8K0XKX1"/>
<feature type="compositionally biased region" description="Low complexity" evidence="4">
    <location>
        <begin position="550"/>
        <end position="568"/>
    </location>
</feature>
<dbReference type="Gene3D" id="1.10.1300.10">
    <property type="entry name" value="3'5'-cyclic nucleotide phosphodiesterase, catalytic domain"/>
    <property type="match status" value="1"/>
</dbReference>
<dbReference type="GO" id="GO:0007165">
    <property type="term" value="P:signal transduction"/>
    <property type="evidence" value="ECO:0007669"/>
    <property type="project" value="InterPro"/>
</dbReference>
<feature type="region of interest" description="Disordered" evidence="4">
    <location>
        <begin position="673"/>
        <end position="692"/>
    </location>
</feature>
<gene>
    <name evidence="6" type="ORF">BXZ70DRAFT_900507</name>
</gene>
<keyword evidence="2 3" id="KW-0378">Hydrolase</keyword>
<protein>
    <recommendedName>
        <fullName evidence="3">Phosphodiesterase</fullName>
        <ecNumber evidence="3">3.1.4.-</ecNumber>
    </recommendedName>
</protein>
<evidence type="ECO:0000256" key="4">
    <source>
        <dbReference type="SAM" id="MobiDB-lite"/>
    </source>
</evidence>
<proteinExistence type="inferred from homology"/>
<dbReference type="EMBL" id="JAEVFJ010000046">
    <property type="protein sequence ID" value="KAH8084303.1"/>
    <property type="molecule type" value="Genomic_DNA"/>
</dbReference>
<dbReference type="PROSITE" id="PS51845">
    <property type="entry name" value="PDEASE_I_2"/>
    <property type="match status" value="1"/>
</dbReference>
<comment type="similarity">
    <text evidence="3">Belongs to the cyclic nucleotide phosphodiesterase family.</text>
</comment>
<feature type="domain" description="PDEase" evidence="5">
    <location>
        <begin position="70"/>
        <end position="420"/>
    </location>
</feature>
<evidence type="ECO:0000256" key="2">
    <source>
        <dbReference type="ARBA" id="ARBA00022801"/>
    </source>
</evidence>
<dbReference type="Pfam" id="PF00233">
    <property type="entry name" value="PDEase_I"/>
    <property type="match status" value="1"/>
</dbReference>
<dbReference type="EC" id="3.1.4.-" evidence="3"/>
<dbReference type="CDD" id="cd00077">
    <property type="entry name" value="HDc"/>
    <property type="match status" value="1"/>
</dbReference>
<sequence>MPVTRRRRGRSVDTGGLALALSDQTQGLGHGWGGWEETETGETRYAEVLIDVRAHTEGIVNSGYDRYPFHLLAHEPNRRRLIESLSSWNFEPHKLTSDEVLCSALLLFEAFLCSTPEGLVCGVGLDHLPPFLYHLQNIYRQTNTYHNFEHALDVLQALYHFLSEVGAVRSVLSLLQQDDKDSVPSSTPPTPSILDVLSQEDIFALCIAAVGHDVGHPGLTNAFMKNAQTPLAVLYDDKSVLEQMHYALILQVMRHTGLGILLDGSTSPHGNTGCKKLMLSTILVTDLSLHDQFMRDFTELVENPGHFSDPFKAKMLACQALIKCADISNPARPYTVSQHWAAALSSEWSSQVVLEKHLHLPPSVYPSVDALGEAKGQVFFIERFAGPLFKLIGRGIPQLEKFSAQCHENLTVWKQRLELFSKEAESSHGESESPKSGQTVKFISSRVTSPEDFLSAFPPTLPKSFIDGQSFSGSSAYETCESSPPGSPEYPTGRVGPPRLEITTSASPKRTHSRSHSHSQKPPPNISSPSYHLVSPSSHHRAPSLKSNHSNITSTTSASVSANATAAIREAYKKSVRKKPSTRSFNRSSWNPPPTEYSTFVTAPASPRPLPTPSPPLPPVIFTTPGFIGSSDGAEAKRYPPAASALLAARFVNGENLSPLTPDSGTTVSLVSPLTPQSSIPSNATGRAKSEHEFDVGLPLSTHFVA</sequence>
<evidence type="ECO:0000313" key="7">
    <source>
        <dbReference type="Proteomes" id="UP000813824"/>
    </source>
</evidence>
<name>A0A8K0XKX1_9AGAR</name>
<dbReference type="InterPro" id="IPR003607">
    <property type="entry name" value="HD/PDEase_dom"/>
</dbReference>
<dbReference type="InterPro" id="IPR002073">
    <property type="entry name" value="PDEase_catalytic_dom"/>
</dbReference>
<dbReference type="OrthoDB" id="546632at2759"/>
<organism evidence="6 7">
    <name type="scientific">Cristinia sonorae</name>
    <dbReference type="NCBI Taxonomy" id="1940300"/>
    <lineage>
        <taxon>Eukaryota</taxon>
        <taxon>Fungi</taxon>
        <taxon>Dikarya</taxon>
        <taxon>Basidiomycota</taxon>
        <taxon>Agaricomycotina</taxon>
        <taxon>Agaricomycetes</taxon>
        <taxon>Agaricomycetidae</taxon>
        <taxon>Agaricales</taxon>
        <taxon>Pleurotineae</taxon>
        <taxon>Stephanosporaceae</taxon>
        <taxon>Cristinia</taxon>
    </lineage>
</organism>
<dbReference type="Proteomes" id="UP000813824">
    <property type="component" value="Unassembled WGS sequence"/>
</dbReference>
<dbReference type="InterPro" id="IPR036971">
    <property type="entry name" value="PDEase_catalytic_dom_sf"/>
</dbReference>
<dbReference type="PANTHER" id="PTHR11347">
    <property type="entry name" value="CYCLIC NUCLEOTIDE PHOSPHODIESTERASE"/>
    <property type="match status" value="1"/>
</dbReference>
<evidence type="ECO:0000256" key="1">
    <source>
        <dbReference type="ARBA" id="ARBA00022723"/>
    </source>
</evidence>
<keyword evidence="1 3" id="KW-0479">Metal-binding</keyword>
<dbReference type="InterPro" id="IPR023174">
    <property type="entry name" value="PDEase_CS"/>
</dbReference>
<feature type="compositionally biased region" description="Basic residues" evidence="4">
    <location>
        <begin position="509"/>
        <end position="519"/>
    </location>
</feature>
<evidence type="ECO:0000256" key="3">
    <source>
        <dbReference type="RuleBase" id="RU363067"/>
    </source>
</evidence>
<feature type="compositionally biased region" description="Low complexity" evidence="4">
    <location>
        <begin position="527"/>
        <end position="537"/>
    </location>
</feature>
<feature type="compositionally biased region" description="Polar residues" evidence="4">
    <location>
        <begin position="475"/>
        <end position="484"/>
    </location>
</feature>
<reference evidence="6" key="1">
    <citation type="journal article" date="2021" name="New Phytol.">
        <title>Evolutionary innovations through gain and loss of genes in the ectomycorrhizal Boletales.</title>
        <authorList>
            <person name="Wu G."/>
            <person name="Miyauchi S."/>
            <person name="Morin E."/>
            <person name="Kuo A."/>
            <person name="Drula E."/>
            <person name="Varga T."/>
            <person name="Kohler A."/>
            <person name="Feng B."/>
            <person name="Cao Y."/>
            <person name="Lipzen A."/>
            <person name="Daum C."/>
            <person name="Hundley H."/>
            <person name="Pangilinan J."/>
            <person name="Johnson J."/>
            <person name="Barry K."/>
            <person name="LaButti K."/>
            <person name="Ng V."/>
            <person name="Ahrendt S."/>
            <person name="Min B."/>
            <person name="Choi I.G."/>
            <person name="Park H."/>
            <person name="Plett J.M."/>
            <person name="Magnuson J."/>
            <person name="Spatafora J.W."/>
            <person name="Nagy L.G."/>
            <person name="Henrissat B."/>
            <person name="Grigoriev I.V."/>
            <person name="Yang Z.L."/>
            <person name="Xu J."/>
            <person name="Martin F.M."/>
        </authorList>
    </citation>
    <scope>NUCLEOTIDE SEQUENCE</scope>
    <source>
        <strain evidence="6">KKN 215</strain>
    </source>
</reference>
<feature type="compositionally biased region" description="Polar residues" evidence="4">
    <location>
        <begin position="673"/>
        <end position="685"/>
    </location>
</feature>